<dbReference type="Proteomes" id="UP000230161">
    <property type="component" value="Unassembled WGS sequence"/>
</dbReference>
<dbReference type="AlphaFoldDB" id="A0A2M9BZU4"/>
<comment type="caution">
    <text evidence="3">The sequence shown here is derived from an EMBL/GenBank/DDBJ whole genome shotgun (WGS) entry which is preliminary data.</text>
</comment>
<feature type="domain" description="DUF306" evidence="2">
    <location>
        <begin position="47"/>
        <end position="137"/>
    </location>
</feature>
<evidence type="ECO:0000313" key="3">
    <source>
        <dbReference type="EMBL" id="PJJ63586.1"/>
    </source>
</evidence>
<proteinExistence type="predicted"/>
<keyword evidence="1" id="KW-0732">Signal</keyword>
<dbReference type="PANTHER" id="PTHR35535">
    <property type="entry name" value="HEAT SHOCK PROTEIN HSLJ"/>
    <property type="match status" value="1"/>
</dbReference>
<dbReference type="InterPro" id="IPR005184">
    <property type="entry name" value="DUF306_Meta_HslJ"/>
</dbReference>
<keyword evidence="4" id="KW-1185">Reference proteome</keyword>
<sequence length="246" mass="25319">MPHYTRSFVGAGLIVAVLALAACSPASDTPSGNASTATVQPGQLVGTWTLEASFDSPEQPYVAFVQDSTWSASDGCNRVQGTWEVTSTGALTTTSGPQTRMACEGAQLPLAVTLADSVRVDGDTLVITGSDGANTTTLVRTTDSTVGPQGLPIGYWVARTTSTSPFLSISADRSFTGSDGCNTISGTWESTEAETITLTMGASTLMACDGVDQWLNQAATGRVRAGVMTMEAADGTVLGQLNSMGR</sequence>
<feature type="signal peptide" evidence="1">
    <location>
        <begin position="1"/>
        <end position="21"/>
    </location>
</feature>
<dbReference type="PANTHER" id="PTHR35535:SF2">
    <property type="entry name" value="DUF306 DOMAIN-CONTAINING PROTEIN"/>
    <property type="match status" value="1"/>
</dbReference>
<dbReference type="InterPro" id="IPR053147">
    <property type="entry name" value="Hsp_HslJ-like"/>
</dbReference>
<evidence type="ECO:0000259" key="2">
    <source>
        <dbReference type="Pfam" id="PF03724"/>
    </source>
</evidence>
<feature type="chain" id="PRO_5039633112" evidence="1">
    <location>
        <begin position="22"/>
        <end position="246"/>
    </location>
</feature>
<dbReference type="PROSITE" id="PS51257">
    <property type="entry name" value="PROKAR_LIPOPROTEIN"/>
    <property type="match status" value="1"/>
</dbReference>
<dbReference type="InterPro" id="IPR038670">
    <property type="entry name" value="HslJ-like_sf"/>
</dbReference>
<protein>
    <submittedName>
        <fullName evidence="3">Heat shock protein HslJ</fullName>
    </submittedName>
</protein>
<dbReference type="EMBL" id="PGFB01000002">
    <property type="protein sequence ID" value="PJJ63586.1"/>
    <property type="molecule type" value="Genomic_DNA"/>
</dbReference>
<evidence type="ECO:0000256" key="1">
    <source>
        <dbReference type="SAM" id="SignalP"/>
    </source>
</evidence>
<keyword evidence="3" id="KW-0346">Stress response</keyword>
<reference evidence="3 4" key="1">
    <citation type="submission" date="2017-11" db="EMBL/GenBank/DDBJ databases">
        <title>Genomic Encyclopedia of Archaeal and Bacterial Type Strains, Phase II (KMG-II): From Individual Species to Whole Genera.</title>
        <authorList>
            <person name="Goeker M."/>
        </authorList>
    </citation>
    <scope>NUCLEOTIDE SEQUENCE [LARGE SCALE GENOMIC DNA]</scope>
    <source>
        <strain evidence="3 4">DSM 25625</strain>
    </source>
</reference>
<dbReference type="Pfam" id="PF03724">
    <property type="entry name" value="META"/>
    <property type="match status" value="2"/>
</dbReference>
<gene>
    <name evidence="3" type="ORF">CLV54_1256</name>
</gene>
<feature type="domain" description="DUF306" evidence="2">
    <location>
        <begin position="163"/>
        <end position="217"/>
    </location>
</feature>
<accession>A0A2M9BZU4</accession>
<name>A0A2M9BZU4_9MICO</name>
<organism evidence="3 4">
    <name type="scientific">Compostimonas suwonensis</name>
    <dbReference type="NCBI Taxonomy" id="1048394"/>
    <lineage>
        <taxon>Bacteria</taxon>
        <taxon>Bacillati</taxon>
        <taxon>Actinomycetota</taxon>
        <taxon>Actinomycetes</taxon>
        <taxon>Micrococcales</taxon>
        <taxon>Microbacteriaceae</taxon>
        <taxon>Compostimonas</taxon>
    </lineage>
</organism>
<dbReference type="Gene3D" id="2.40.128.270">
    <property type="match status" value="2"/>
</dbReference>
<evidence type="ECO:0000313" key="4">
    <source>
        <dbReference type="Proteomes" id="UP000230161"/>
    </source>
</evidence>